<evidence type="ECO:0000256" key="1">
    <source>
        <dbReference type="ARBA" id="ARBA00022491"/>
    </source>
</evidence>
<evidence type="ECO:0000256" key="4">
    <source>
        <dbReference type="ARBA" id="ARBA00023163"/>
    </source>
</evidence>
<sequence length="326" mass="37886">MTMMTISEVSRTFNVSTRTLRYYEQIGLLSSLRKEDYAYRMYDENVVRRLQQIIVLRKLRISLKEIAVILENIEYNSILSIFLENIQELDSEIVALSTIRDILKIFVSRLDKDLQENVKLDLLHDDDIIKVVDALSLSRTNFKEECSVEKLSKANETLRKLENVRIVLLPSCTVASYHYIGENPEDTVGAQINKFIQECKLYELKPDARMFGFNHPNPSKDNPYGYESWVTIPEDLEVPKPLTKKYFEGGLYGAHSIKFGDFHEWQLLCKWAENNEKYIPNYSELGEEIMGGCLEEHLNWVYSSHMGWPEDGIDGMLDLLVPIKLK</sequence>
<dbReference type="Proteomes" id="UP000516160">
    <property type="component" value="Chromosome"/>
</dbReference>
<dbReference type="InterPro" id="IPR029441">
    <property type="entry name" value="Cass2"/>
</dbReference>
<proteinExistence type="predicted"/>
<organism evidence="6 7">
    <name type="scientific">Alkalicella caledoniensis</name>
    <dbReference type="NCBI Taxonomy" id="2731377"/>
    <lineage>
        <taxon>Bacteria</taxon>
        <taxon>Bacillati</taxon>
        <taxon>Bacillota</taxon>
        <taxon>Clostridia</taxon>
        <taxon>Eubacteriales</taxon>
        <taxon>Proteinivoracaceae</taxon>
        <taxon>Alkalicella</taxon>
    </lineage>
</organism>
<keyword evidence="4" id="KW-0804">Transcription</keyword>
<dbReference type="CDD" id="cd00592">
    <property type="entry name" value="HTH_MerR-like"/>
    <property type="match status" value="1"/>
</dbReference>
<dbReference type="EMBL" id="CP058559">
    <property type="protein sequence ID" value="QNO14183.1"/>
    <property type="molecule type" value="Genomic_DNA"/>
</dbReference>
<dbReference type="Gene3D" id="3.20.80.10">
    <property type="entry name" value="Regulatory factor, effector binding domain"/>
    <property type="match status" value="1"/>
</dbReference>
<feature type="domain" description="HTH merR-type" evidence="5">
    <location>
        <begin position="3"/>
        <end position="72"/>
    </location>
</feature>
<dbReference type="Gene3D" id="1.10.1660.10">
    <property type="match status" value="1"/>
</dbReference>
<evidence type="ECO:0000259" key="5">
    <source>
        <dbReference type="PROSITE" id="PS50937"/>
    </source>
</evidence>
<dbReference type="SUPFAM" id="SSF46955">
    <property type="entry name" value="Putative DNA-binding domain"/>
    <property type="match status" value="1"/>
</dbReference>
<dbReference type="InterPro" id="IPR000551">
    <property type="entry name" value="MerR-type_HTH_dom"/>
</dbReference>
<dbReference type="SMART" id="SM00422">
    <property type="entry name" value="HTH_MERR"/>
    <property type="match status" value="1"/>
</dbReference>
<accession>A0A7G9W671</accession>
<dbReference type="PROSITE" id="PS50937">
    <property type="entry name" value="HTH_MERR_2"/>
    <property type="match status" value="1"/>
</dbReference>
<dbReference type="InterPro" id="IPR009061">
    <property type="entry name" value="DNA-bd_dom_put_sf"/>
</dbReference>
<keyword evidence="1" id="KW-0678">Repressor</keyword>
<dbReference type="KEGG" id="acae:HYG86_05055"/>
<evidence type="ECO:0000313" key="6">
    <source>
        <dbReference type="EMBL" id="QNO14183.1"/>
    </source>
</evidence>
<dbReference type="InterPro" id="IPR047057">
    <property type="entry name" value="MerR_fam"/>
</dbReference>
<dbReference type="Pfam" id="PF14526">
    <property type="entry name" value="Cass2"/>
    <property type="match status" value="1"/>
</dbReference>
<dbReference type="PANTHER" id="PTHR30204:SF69">
    <property type="entry name" value="MERR-FAMILY TRANSCRIPTIONAL REGULATOR"/>
    <property type="match status" value="1"/>
</dbReference>
<keyword evidence="2" id="KW-0805">Transcription regulation</keyword>
<dbReference type="PANTHER" id="PTHR30204">
    <property type="entry name" value="REDOX-CYCLING DRUG-SENSING TRANSCRIPTIONAL ACTIVATOR SOXR"/>
    <property type="match status" value="1"/>
</dbReference>
<dbReference type="AlphaFoldDB" id="A0A7G9W671"/>
<evidence type="ECO:0000256" key="2">
    <source>
        <dbReference type="ARBA" id="ARBA00023015"/>
    </source>
</evidence>
<gene>
    <name evidence="6" type="ORF">HYG86_05055</name>
</gene>
<name>A0A7G9W671_ALKCA</name>
<evidence type="ECO:0000313" key="7">
    <source>
        <dbReference type="Proteomes" id="UP000516160"/>
    </source>
</evidence>
<dbReference type="GO" id="GO:0003700">
    <property type="term" value="F:DNA-binding transcription factor activity"/>
    <property type="evidence" value="ECO:0007669"/>
    <property type="project" value="InterPro"/>
</dbReference>
<protein>
    <submittedName>
        <fullName evidence="6">Effector binding domain-containing protein</fullName>
    </submittedName>
</protein>
<reference evidence="6 7" key="1">
    <citation type="submission" date="2020-07" db="EMBL/GenBank/DDBJ databases">
        <title>Alkalicella. sp. LB2 genome.</title>
        <authorList>
            <person name="Postec A."/>
            <person name="Quemeneur M."/>
        </authorList>
    </citation>
    <scope>NUCLEOTIDE SEQUENCE [LARGE SCALE GENOMIC DNA]</scope>
    <source>
        <strain evidence="6 7">LB2</strain>
    </source>
</reference>
<keyword evidence="7" id="KW-1185">Reference proteome</keyword>
<evidence type="ECO:0000256" key="3">
    <source>
        <dbReference type="ARBA" id="ARBA00023125"/>
    </source>
</evidence>
<dbReference type="SUPFAM" id="SSF55136">
    <property type="entry name" value="Probable bacterial effector-binding domain"/>
    <property type="match status" value="1"/>
</dbReference>
<keyword evidence="3" id="KW-0238">DNA-binding</keyword>
<dbReference type="InterPro" id="IPR011256">
    <property type="entry name" value="Reg_factor_effector_dom_sf"/>
</dbReference>
<dbReference type="Pfam" id="PF13411">
    <property type="entry name" value="MerR_1"/>
    <property type="match status" value="1"/>
</dbReference>
<dbReference type="GO" id="GO:0003677">
    <property type="term" value="F:DNA binding"/>
    <property type="evidence" value="ECO:0007669"/>
    <property type="project" value="UniProtKB-KW"/>
</dbReference>